<feature type="compositionally biased region" description="Acidic residues" evidence="2">
    <location>
        <begin position="222"/>
        <end position="239"/>
    </location>
</feature>
<name>A0ABM1PUC0_DROAR</name>
<dbReference type="PANTHER" id="PTHR16487">
    <property type="entry name" value="PPP4R2-RELATED PROTEIN"/>
    <property type="match status" value="1"/>
</dbReference>
<feature type="region of interest" description="Disordered" evidence="2">
    <location>
        <begin position="594"/>
        <end position="620"/>
    </location>
</feature>
<gene>
    <name evidence="4" type="primary">LOC108619028</name>
</gene>
<evidence type="ECO:0000256" key="2">
    <source>
        <dbReference type="SAM" id="MobiDB-lite"/>
    </source>
</evidence>
<feature type="compositionally biased region" description="Basic and acidic residues" evidence="2">
    <location>
        <begin position="389"/>
        <end position="418"/>
    </location>
</feature>
<feature type="compositionally biased region" description="Basic and acidic residues" evidence="2">
    <location>
        <begin position="353"/>
        <end position="381"/>
    </location>
</feature>
<proteinExistence type="inferred from homology"/>
<reference evidence="3" key="2">
    <citation type="journal article" date="2016" name="G3 (Bethesda)">
        <title>Genome Evolution in Three Species of Cactophilic Drosophila.</title>
        <authorList>
            <person name="Sanchez-Flores A."/>
            <person name="Penazola F."/>
            <person name="Carpinteyro-Ponce J."/>
            <person name="Nazario-Yepiz N."/>
            <person name="Abreu-Goodger C."/>
            <person name="Machado C.A."/>
            <person name="Markow T.A."/>
        </authorList>
    </citation>
    <scope>NUCLEOTIDE SEQUENCE [LARGE SCALE GENOMIC DNA]</scope>
</reference>
<feature type="compositionally biased region" description="Basic and acidic residues" evidence="2">
    <location>
        <begin position="441"/>
        <end position="468"/>
    </location>
</feature>
<sequence>MVTMENSDEILQILERFTQLKQKEIPKELEDYLQYVAKTGDTVFKWSSLKYLFREKLLSVIKHFNEDPPRLEEIPNYPNVDPFNFETMKASLLERLDLFNAAPFTVQRLCELLIEPRKQYSRIDKYMRALEKNILVVSTIDPGRKRTDSDNGDSLDSVGNGDISLEVNIDIEMENENIFNNGDDRNVPIEETNCLAMKASCPRSDDSAAAPPKAKKAKLDFDENEQRDEEDAEEADEEVATVNSKSKADKAKAEAADEDRDLKTDVTEAAREIPEIEEPDEEEEAPVKKSFSADKEAKSLTTEPNADIPELAEPDEIDRGVAETVKDAAIDSQVKDPLTSADEEDAAGGQMKIIEKQEVERAEKKSDSPAKDAEKASKQSEDAAVDDSEEKKSSKDARPAEPAEKAEQPAKASPEKASEPAAVAGQSVADKDGDSVAAKAPDAEAKTDTQLEIKADPVDESNTEKTETKAATAADAEPAAIAAAAPAADDPEKAQKIADATADTDGAAVAVATVPVTAVPIETDELATPQSPPAAEADEAPATDTVAFTACATPTLALNDQPMEDTPVEEDEQNSITAVVEEVVMAESSLLIGDMATDDGPKDEPDAMEVDDTSQEVMVQ</sequence>
<feature type="region of interest" description="Disordered" evidence="2">
    <location>
        <begin position="201"/>
        <end position="499"/>
    </location>
</feature>
<dbReference type="Pfam" id="PF09184">
    <property type="entry name" value="PPP4R2"/>
    <property type="match status" value="1"/>
</dbReference>
<feature type="compositionally biased region" description="Basic and acidic residues" evidence="2">
    <location>
        <begin position="285"/>
        <end position="298"/>
    </location>
</feature>
<feature type="compositionally biased region" description="Low complexity" evidence="2">
    <location>
        <begin position="469"/>
        <end position="488"/>
    </location>
</feature>
<dbReference type="RefSeq" id="XP_017870806.1">
    <property type="nucleotide sequence ID" value="XM_018015317.1"/>
</dbReference>
<protein>
    <submittedName>
        <fullName evidence="4">Serine/threonine-protein phosphatase 4 regulatory subunit 2</fullName>
    </submittedName>
</protein>
<feature type="region of interest" description="Disordered" evidence="2">
    <location>
        <begin position="142"/>
        <end position="161"/>
    </location>
</feature>
<dbReference type="GeneID" id="108619028"/>
<feature type="compositionally biased region" description="Basic and acidic residues" evidence="2">
    <location>
        <begin position="246"/>
        <end position="274"/>
    </location>
</feature>
<evidence type="ECO:0000313" key="4">
    <source>
        <dbReference type="RefSeq" id="XP_017870806.1"/>
    </source>
</evidence>
<evidence type="ECO:0000313" key="3">
    <source>
        <dbReference type="Proteomes" id="UP000694904"/>
    </source>
</evidence>
<reference evidence="3" key="1">
    <citation type="journal article" date="1997" name="Nucleic Acids Res.">
        <title>tRNAscan-SE: a program for improved detection of transfer RNA genes in genomic sequence.</title>
        <authorList>
            <person name="Lowe T.M."/>
            <person name="Eddy S.R."/>
        </authorList>
    </citation>
    <scope>NUCLEOTIDE SEQUENCE [LARGE SCALE GENOMIC DNA]</scope>
</reference>
<dbReference type="PANTHER" id="PTHR16487:SF0">
    <property type="entry name" value="PROTEIN PHOSPHATASE 4 REGULATORY SUBUNIT 2-RELATED"/>
    <property type="match status" value="1"/>
</dbReference>
<dbReference type="InterPro" id="IPR015267">
    <property type="entry name" value="PPP4R2"/>
</dbReference>
<accession>A0ABM1PUC0</accession>
<feature type="compositionally biased region" description="Acidic residues" evidence="2">
    <location>
        <begin position="275"/>
        <end position="284"/>
    </location>
</feature>
<comment type="similarity">
    <text evidence="1">Belongs to the PPP4R2 family.</text>
</comment>
<reference evidence="4" key="3">
    <citation type="submission" date="2025-08" db="UniProtKB">
        <authorList>
            <consortium name="RefSeq"/>
        </authorList>
    </citation>
    <scope>IDENTIFICATION</scope>
    <source>
        <tissue evidence="4">Whole organism</tissue>
    </source>
</reference>
<organism evidence="3 4">
    <name type="scientific">Drosophila arizonae</name>
    <name type="common">Fruit fly</name>
    <dbReference type="NCBI Taxonomy" id="7263"/>
    <lineage>
        <taxon>Eukaryota</taxon>
        <taxon>Metazoa</taxon>
        <taxon>Ecdysozoa</taxon>
        <taxon>Arthropoda</taxon>
        <taxon>Hexapoda</taxon>
        <taxon>Insecta</taxon>
        <taxon>Pterygota</taxon>
        <taxon>Neoptera</taxon>
        <taxon>Endopterygota</taxon>
        <taxon>Diptera</taxon>
        <taxon>Brachycera</taxon>
        <taxon>Muscomorpha</taxon>
        <taxon>Ephydroidea</taxon>
        <taxon>Drosophilidae</taxon>
        <taxon>Drosophila</taxon>
    </lineage>
</organism>
<keyword evidence="3" id="KW-1185">Reference proteome</keyword>
<dbReference type="Proteomes" id="UP000694904">
    <property type="component" value="Chromosome X"/>
</dbReference>
<feature type="compositionally biased region" description="Basic and acidic residues" evidence="2">
    <location>
        <begin position="317"/>
        <end position="329"/>
    </location>
</feature>
<evidence type="ECO:0000256" key="1">
    <source>
        <dbReference type="ARBA" id="ARBA00009207"/>
    </source>
</evidence>